<evidence type="ECO:0000256" key="15">
    <source>
        <dbReference type="SAM" id="MobiDB-lite"/>
    </source>
</evidence>
<evidence type="ECO:0000256" key="14">
    <source>
        <dbReference type="HAMAP-Rule" id="MF_02002"/>
    </source>
</evidence>
<feature type="domain" description="Aminoacyl-tRNA synthetase class Ia" evidence="16">
    <location>
        <begin position="47"/>
        <end position="677"/>
    </location>
</feature>
<dbReference type="AlphaFoldDB" id="A0A840RWR8"/>
<keyword evidence="9 14" id="KW-0067">ATP-binding</keyword>
<evidence type="ECO:0000313" key="19">
    <source>
        <dbReference type="EMBL" id="MBB5202033.1"/>
    </source>
</evidence>
<dbReference type="GO" id="GO:0005829">
    <property type="term" value="C:cytosol"/>
    <property type="evidence" value="ECO:0007669"/>
    <property type="project" value="TreeGrafter"/>
</dbReference>
<dbReference type="SUPFAM" id="SSF47323">
    <property type="entry name" value="Anticodon-binding domain of a subclass of class I aminoacyl-tRNA synthetases"/>
    <property type="match status" value="1"/>
</dbReference>
<evidence type="ECO:0000256" key="4">
    <source>
        <dbReference type="ARBA" id="ARBA00022490"/>
    </source>
</evidence>
<accession>A0A840RWR8</accession>
<dbReference type="PROSITE" id="PS00178">
    <property type="entry name" value="AA_TRNA_LIGASE_I"/>
    <property type="match status" value="1"/>
</dbReference>
<evidence type="ECO:0000256" key="7">
    <source>
        <dbReference type="ARBA" id="ARBA00022741"/>
    </source>
</evidence>
<feature type="binding site" evidence="14">
    <location>
        <position position="933"/>
    </location>
    <ligand>
        <name>Zn(2+)</name>
        <dbReference type="ChEBI" id="CHEBI:29105"/>
    </ligand>
</feature>
<evidence type="ECO:0000256" key="8">
    <source>
        <dbReference type="ARBA" id="ARBA00022833"/>
    </source>
</evidence>
<feature type="short sequence motif" description="'HIGH' region" evidence="14">
    <location>
        <begin position="78"/>
        <end position="88"/>
    </location>
</feature>
<dbReference type="FunFam" id="3.40.50.620:FF:000048">
    <property type="entry name" value="Isoleucine--tRNA ligase"/>
    <property type="match status" value="1"/>
</dbReference>
<evidence type="ECO:0000313" key="20">
    <source>
        <dbReference type="Proteomes" id="UP000571084"/>
    </source>
</evidence>
<comment type="function">
    <text evidence="12 14">Catalyzes the attachment of isoleucine to tRNA(Ile). As IleRS can inadvertently accommodate and process structurally similar amino acids such as valine, to avoid such errors it has two additional distinct tRNA(Ile)-dependent editing activities. One activity is designated as 'pretransfer' editing and involves the hydrolysis of activated Val-AMP. The other activity is designated 'posttransfer' editing and involves deacylation of mischarged Val-tRNA(Ile).</text>
</comment>
<evidence type="ECO:0000259" key="16">
    <source>
        <dbReference type="Pfam" id="PF00133"/>
    </source>
</evidence>
<evidence type="ECO:0000256" key="13">
    <source>
        <dbReference type="ARBA" id="ARBA00048359"/>
    </source>
</evidence>
<keyword evidence="10 14" id="KW-0648">Protein biosynthesis</keyword>
<dbReference type="Gene3D" id="3.90.740.10">
    <property type="entry name" value="Valyl/Leucyl/Isoleucyl-tRNA synthetase, editing domain"/>
    <property type="match status" value="1"/>
</dbReference>
<dbReference type="GO" id="GO:0000049">
    <property type="term" value="F:tRNA binding"/>
    <property type="evidence" value="ECO:0007669"/>
    <property type="project" value="InterPro"/>
</dbReference>
<dbReference type="GO" id="GO:0008270">
    <property type="term" value="F:zinc ion binding"/>
    <property type="evidence" value="ECO:0007669"/>
    <property type="project" value="UniProtKB-UniRule"/>
</dbReference>
<evidence type="ECO:0000259" key="18">
    <source>
        <dbReference type="Pfam" id="PF08264"/>
    </source>
</evidence>
<dbReference type="EMBL" id="JACHHQ010000010">
    <property type="protein sequence ID" value="MBB5202033.1"/>
    <property type="molecule type" value="Genomic_DNA"/>
</dbReference>
<dbReference type="RefSeq" id="WP_168054385.1">
    <property type="nucleotide sequence ID" value="NZ_JAAOZT010000004.1"/>
</dbReference>
<dbReference type="GO" id="GO:0004822">
    <property type="term" value="F:isoleucine-tRNA ligase activity"/>
    <property type="evidence" value="ECO:0007669"/>
    <property type="project" value="UniProtKB-UniRule"/>
</dbReference>
<dbReference type="EC" id="6.1.1.5" evidence="14"/>
<dbReference type="Pfam" id="PF08264">
    <property type="entry name" value="Anticodon_1"/>
    <property type="match status" value="1"/>
</dbReference>
<keyword evidence="4 14" id="KW-0963">Cytoplasm</keyword>
<dbReference type="PRINTS" id="PR00984">
    <property type="entry name" value="TRNASYNTHILE"/>
</dbReference>
<organism evidence="19 20">
    <name type="scientific">Glaciimonas immobilis</name>
    <dbReference type="NCBI Taxonomy" id="728004"/>
    <lineage>
        <taxon>Bacteria</taxon>
        <taxon>Pseudomonadati</taxon>
        <taxon>Pseudomonadota</taxon>
        <taxon>Betaproteobacteria</taxon>
        <taxon>Burkholderiales</taxon>
        <taxon>Oxalobacteraceae</taxon>
        <taxon>Glaciimonas</taxon>
    </lineage>
</organism>
<dbReference type="InterPro" id="IPR023585">
    <property type="entry name" value="Ile-tRNA-ligase_type1"/>
</dbReference>
<reference evidence="19 20" key="1">
    <citation type="submission" date="2020-08" db="EMBL/GenBank/DDBJ databases">
        <title>Genomic Encyclopedia of Type Strains, Phase IV (KMG-IV): sequencing the most valuable type-strain genomes for metagenomic binning, comparative biology and taxonomic classification.</title>
        <authorList>
            <person name="Goeker M."/>
        </authorList>
    </citation>
    <scope>NUCLEOTIDE SEQUENCE [LARGE SCALE GENOMIC DNA]</scope>
    <source>
        <strain evidence="19 20">DSM 23240</strain>
    </source>
</reference>
<proteinExistence type="inferred from homology"/>
<comment type="subunit">
    <text evidence="3 14">Monomer.</text>
</comment>
<evidence type="ECO:0000256" key="9">
    <source>
        <dbReference type="ARBA" id="ARBA00022840"/>
    </source>
</evidence>
<evidence type="ECO:0000256" key="3">
    <source>
        <dbReference type="ARBA" id="ARBA00011245"/>
    </source>
</evidence>
<dbReference type="Proteomes" id="UP000571084">
    <property type="component" value="Unassembled WGS sequence"/>
</dbReference>
<comment type="cofactor">
    <cofactor evidence="14">
        <name>Zn(2+)</name>
        <dbReference type="ChEBI" id="CHEBI:29105"/>
    </cofactor>
    <text evidence="14">Binds 1 zinc ion per subunit.</text>
</comment>
<dbReference type="InterPro" id="IPR014729">
    <property type="entry name" value="Rossmann-like_a/b/a_fold"/>
</dbReference>
<evidence type="ECO:0000256" key="11">
    <source>
        <dbReference type="ARBA" id="ARBA00023146"/>
    </source>
</evidence>
<comment type="caution">
    <text evidence="19">The sequence shown here is derived from an EMBL/GenBank/DDBJ whole genome shotgun (WGS) entry which is preliminary data.</text>
</comment>
<dbReference type="SUPFAM" id="SSF50677">
    <property type="entry name" value="ValRS/IleRS/LeuRS editing domain"/>
    <property type="match status" value="1"/>
</dbReference>
<dbReference type="GO" id="GO:0002161">
    <property type="term" value="F:aminoacyl-tRNA deacylase activity"/>
    <property type="evidence" value="ECO:0007669"/>
    <property type="project" value="InterPro"/>
</dbReference>
<dbReference type="Gene3D" id="1.10.730.20">
    <property type="match status" value="1"/>
</dbReference>
<keyword evidence="5 14" id="KW-0436">Ligase</keyword>
<feature type="binding site" evidence="14">
    <location>
        <position position="641"/>
    </location>
    <ligand>
        <name>ATP</name>
        <dbReference type="ChEBI" id="CHEBI:30616"/>
    </ligand>
</feature>
<keyword evidence="20" id="KW-1185">Reference proteome</keyword>
<feature type="binding site" evidence="14">
    <location>
        <position position="597"/>
    </location>
    <ligand>
        <name>L-isoleucyl-5'-AMP</name>
        <dbReference type="ChEBI" id="CHEBI:178002"/>
    </ligand>
</feature>
<keyword evidence="6 14" id="KW-0479">Metal-binding</keyword>
<feature type="domain" description="Zinc finger FPG/IleRS-type" evidence="17">
    <location>
        <begin position="928"/>
        <end position="955"/>
    </location>
</feature>
<sequence>MSDQPTQAPKPENTKAPKAAKPQSKYPVNMTETAFPMRGDLAKREPQWVKQWQDKKVYERIRKASKARPKFILHDGPPYANGEIHLGHAVNKILKDMIVKARNMAGFDAQYVPGWDCHGMPIEIQIEKKYGKNLPVAEVQAKARAYANAQIDLQRKDFIRLGVLGEWDNPYKTMNFSNEADELRALGTILEKGYVYRGLKPVNWCFDCGSALAEAEVEYQDKRDPSIDVGFPFAEPEKLASAFGLAALPLEKGYVVIWTTTPWTIPSNQALNVHPEVEYALVQTVRNGEPILLILAQDLVTASLERFGLEGSVIATCKGAALSLISFKHPLAGAHPGYDRLSPVYLGDYVTTDSGTGIVHSAPAYGIEDFISCKAHGLKDDDIISPVMGDGRYASSLPLFNGLTIWEASKPICATLEEVGALFKLEMFDHSYMHCWRHKTPIIYRATSQWFASMDNQPNDGGESLRKTAIRAIEETSFFPAWGKARLHGMIVNRPDWTLSRQRQWGVPMAFFVHKETGDLHPRTPELLEQIAQRIEQGGIEAWQALDPKELLGDEADLYTKNKDTLDVWFDSGSTHQTVLRGSHHLQSQFPADLYLEGSDQHRGWFHSSLLTSSMLNGRAPYKALLTHGFVVDGEGKKMSKSLKNGIEPQKVSDTLGAEILRLWVASSDYSGEITISDEILKRVTESYRRIRNTLRFLLANTSDFNPLTDAVPIAELLEIDRYAIASMTQLQVDVLQHYEGYEFHPVVSKLQMYCSEDLGGFYLDILKDRLYTGGVTSHARRSGQTAMWHITQALLRLIAPTLSFTAEEAWSFFASKDAYAESDETIFTQTYYTLPVIDGAATLIEKFNALRVLRADVTKRLEEVRAAGGIGSSLQAEVELKVTAGKYALLDSVGDDLKFILITSAATITEVASDADETIVVTPSTQQKCERCWHYRADVGSHADHAGLCGRCVTNLFGSGEDRHFA</sequence>
<evidence type="ECO:0000256" key="1">
    <source>
        <dbReference type="ARBA" id="ARBA00004496"/>
    </source>
</evidence>
<keyword evidence="8 14" id="KW-0862">Zinc</keyword>
<dbReference type="InterPro" id="IPR002300">
    <property type="entry name" value="aa-tRNA-synth_Ia"/>
</dbReference>
<dbReference type="Gene3D" id="3.40.50.620">
    <property type="entry name" value="HUPs"/>
    <property type="match status" value="2"/>
</dbReference>
<feature type="region of interest" description="Disordered" evidence="15">
    <location>
        <begin position="1"/>
        <end position="28"/>
    </location>
</feature>
<gene>
    <name evidence="14" type="primary">ileS</name>
    <name evidence="19" type="ORF">HNR39_003896</name>
</gene>
<feature type="binding site" evidence="14">
    <location>
        <position position="950"/>
    </location>
    <ligand>
        <name>Zn(2+)</name>
        <dbReference type="ChEBI" id="CHEBI:29105"/>
    </ligand>
</feature>
<comment type="catalytic activity">
    <reaction evidence="13 14">
        <text>tRNA(Ile) + L-isoleucine + ATP = L-isoleucyl-tRNA(Ile) + AMP + diphosphate</text>
        <dbReference type="Rhea" id="RHEA:11060"/>
        <dbReference type="Rhea" id="RHEA-COMP:9666"/>
        <dbReference type="Rhea" id="RHEA-COMP:9695"/>
        <dbReference type="ChEBI" id="CHEBI:30616"/>
        <dbReference type="ChEBI" id="CHEBI:33019"/>
        <dbReference type="ChEBI" id="CHEBI:58045"/>
        <dbReference type="ChEBI" id="CHEBI:78442"/>
        <dbReference type="ChEBI" id="CHEBI:78528"/>
        <dbReference type="ChEBI" id="CHEBI:456215"/>
        <dbReference type="EC" id="6.1.1.5"/>
    </reaction>
</comment>
<dbReference type="PANTHER" id="PTHR42765">
    <property type="entry name" value="SOLEUCYL-TRNA SYNTHETASE"/>
    <property type="match status" value="1"/>
</dbReference>
<dbReference type="GO" id="GO:0005524">
    <property type="term" value="F:ATP binding"/>
    <property type="evidence" value="ECO:0007669"/>
    <property type="project" value="UniProtKB-UniRule"/>
</dbReference>
<dbReference type="InterPro" id="IPR013155">
    <property type="entry name" value="M/V/L/I-tRNA-synth_anticd-bd"/>
</dbReference>
<dbReference type="CDD" id="cd07960">
    <property type="entry name" value="Anticodon_Ia_Ile_BEm"/>
    <property type="match status" value="1"/>
</dbReference>
<dbReference type="SUPFAM" id="SSF52374">
    <property type="entry name" value="Nucleotidylyl transferase"/>
    <property type="match status" value="1"/>
</dbReference>
<dbReference type="CDD" id="cd00818">
    <property type="entry name" value="IleRS_core"/>
    <property type="match status" value="1"/>
</dbReference>
<keyword evidence="11 14" id="KW-0030">Aminoacyl-tRNA synthetase</keyword>
<name>A0A840RWR8_9BURK</name>
<feature type="binding site" evidence="14">
    <location>
        <position position="930"/>
    </location>
    <ligand>
        <name>Zn(2+)</name>
        <dbReference type="ChEBI" id="CHEBI:29105"/>
    </ligand>
</feature>
<comment type="domain">
    <text evidence="14">IleRS has two distinct active sites: one for aminoacylation and one for editing. The misactivated valine is translocated from the active site to the editing site, which sterically excludes the correctly activated isoleucine. The single editing site contains two valyl binding pockets, one specific for each substrate (Val-AMP or Val-tRNA(Ile)).</text>
</comment>
<dbReference type="InterPro" id="IPR033708">
    <property type="entry name" value="Anticodon_Ile_BEm"/>
</dbReference>
<comment type="subcellular location">
    <subcellularLocation>
        <location evidence="1 14">Cytoplasm</location>
    </subcellularLocation>
</comment>
<dbReference type="Pfam" id="PF06827">
    <property type="entry name" value="zf-FPG_IleRS"/>
    <property type="match status" value="1"/>
</dbReference>
<protein>
    <recommendedName>
        <fullName evidence="14">Isoleucine--tRNA ligase</fullName>
        <ecNumber evidence="14">6.1.1.5</ecNumber>
    </recommendedName>
    <alternativeName>
        <fullName evidence="14">Isoleucyl-tRNA synthetase</fullName>
        <shortName evidence="14">IleRS</shortName>
    </alternativeName>
</protein>
<dbReference type="InterPro" id="IPR050081">
    <property type="entry name" value="Ile-tRNA_ligase"/>
</dbReference>
<evidence type="ECO:0000256" key="5">
    <source>
        <dbReference type="ARBA" id="ARBA00022598"/>
    </source>
</evidence>
<evidence type="ECO:0000256" key="10">
    <source>
        <dbReference type="ARBA" id="ARBA00022917"/>
    </source>
</evidence>
<dbReference type="HAMAP" id="MF_02002">
    <property type="entry name" value="Ile_tRNA_synth_type1"/>
    <property type="match status" value="1"/>
</dbReference>
<dbReference type="InterPro" id="IPR009080">
    <property type="entry name" value="tRNAsynth_Ia_anticodon-bd"/>
</dbReference>
<comment type="similarity">
    <text evidence="2 14">Belongs to the class-I aminoacyl-tRNA synthetase family. IleS type 1 subfamily.</text>
</comment>
<evidence type="ECO:0000256" key="2">
    <source>
        <dbReference type="ARBA" id="ARBA00006887"/>
    </source>
</evidence>
<dbReference type="FunFam" id="3.40.50.620:FF:000042">
    <property type="entry name" value="Isoleucine--tRNA ligase"/>
    <property type="match status" value="1"/>
</dbReference>
<dbReference type="InterPro" id="IPR001412">
    <property type="entry name" value="aa-tRNA-synth_I_CS"/>
</dbReference>
<dbReference type="InterPro" id="IPR010663">
    <property type="entry name" value="Znf_FPG/IleRS"/>
</dbReference>
<dbReference type="NCBIfam" id="TIGR00392">
    <property type="entry name" value="ileS"/>
    <property type="match status" value="1"/>
</dbReference>
<evidence type="ECO:0000256" key="12">
    <source>
        <dbReference type="ARBA" id="ARBA00025217"/>
    </source>
</evidence>
<feature type="domain" description="Methionyl/Valyl/Leucyl/Isoleucyl-tRNA synthetase anticodon-binding" evidence="18">
    <location>
        <begin position="721"/>
        <end position="880"/>
    </location>
</feature>
<evidence type="ECO:0000259" key="17">
    <source>
        <dbReference type="Pfam" id="PF06827"/>
    </source>
</evidence>
<feature type="binding site" evidence="14">
    <location>
        <position position="953"/>
    </location>
    <ligand>
        <name>Zn(2+)</name>
        <dbReference type="ChEBI" id="CHEBI:29105"/>
    </ligand>
</feature>
<keyword evidence="7 14" id="KW-0547">Nucleotide-binding</keyword>
<dbReference type="PANTHER" id="PTHR42765:SF1">
    <property type="entry name" value="ISOLEUCINE--TRNA LIGASE, MITOCHONDRIAL"/>
    <property type="match status" value="1"/>
</dbReference>
<feature type="short sequence motif" description="'KMSKS' region" evidence="14">
    <location>
        <begin position="638"/>
        <end position="642"/>
    </location>
</feature>
<dbReference type="InterPro" id="IPR002301">
    <property type="entry name" value="Ile-tRNA-ligase"/>
</dbReference>
<dbReference type="InterPro" id="IPR009008">
    <property type="entry name" value="Val/Leu/Ile-tRNA-synth_edit"/>
</dbReference>
<evidence type="ECO:0000256" key="6">
    <source>
        <dbReference type="ARBA" id="ARBA00022723"/>
    </source>
</evidence>
<dbReference type="GO" id="GO:0006428">
    <property type="term" value="P:isoleucyl-tRNA aminoacylation"/>
    <property type="evidence" value="ECO:0007669"/>
    <property type="project" value="UniProtKB-UniRule"/>
</dbReference>
<dbReference type="Pfam" id="PF00133">
    <property type="entry name" value="tRNA-synt_1"/>
    <property type="match status" value="1"/>
</dbReference>